<dbReference type="Proteomes" id="UP001597182">
    <property type="component" value="Unassembled WGS sequence"/>
</dbReference>
<protein>
    <submittedName>
        <fullName evidence="7">GPR1/FUN34/YaaH family transporter</fullName>
    </submittedName>
</protein>
<feature type="transmembrane region" description="Helical" evidence="6">
    <location>
        <begin position="27"/>
        <end position="48"/>
    </location>
</feature>
<feature type="transmembrane region" description="Helical" evidence="6">
    <location>
        <begin position="54"/>
        <end position="76"/>
    </location>
</feature>
<feature type="transmembrane region" description="Helical" evidence="6">
    <location>
        <begin position="176"/>
        <end position="196"/>
    </location>
</feature>
<evidence type="ECO:0000313" key="8">
    <source>
        <dbReference type="Proteomes" id="UP001597182"/>
    </source>
</evidence>
<dbReference type="InterPro" id="IPR051633">
    <property type="entry name" value="AceTr"/>
</dbReference>
<keyword evidence="8" id="KW-1185">Reference proteome</keyword>
<organism evidence="7 8">
    <name type="scientific">Pseudonocardia benzenivorans</name>
    <dbReference type="NCBI Taxonomy" id="228005"/>
    <lineage>
        <taxon>Bacteria</taxon>
        <taxon>Bacillati</taxon>
        <taxon>Actinomycetota</taxon>
        <taxon>Actinomycetes</taxon>
        <taxon>Pseudonocardiales</taxon>
        <taxon>Pseudonocardiaceae</taxon>
        <taxon>Pseudonocardia</taxon>
    </lineage>
</organism>
<dbReference type="Pfam" id="PF01184">
    <property type="entry name" value="Gpr1_Fun34_YaaH"/>
    <property type="match status" value="1"/>
</dbReference>
<evidence type="ECO:0000256" key="1">
    <source>
        <dbReference type="ARBA" id="ARBA00004141"/>
    </source>
</evidence>
<evidence type="ECO:0000256" key="3">
    <source>
        <dbReference type="ARBA" id="ARBA00022692"/>
    </source>
</evidence>
<accession>A0ABW3VKN5</accession>
<evidence type="ECO:0000256" key="4">
    <source>
        <dbReference type="ARBA" id="ARBA00022989"/>
    </source>
</evidence>
<evidence type="ECO:0000256" key="5">
    <source>
        <dbReference type="ARBA" id="ARBA00023136"/>
    </source>
</evidence>
<dbReference type="EMBL" id="JBHTMB010000166">
    <property type="protein sequence ID" value="MFD1235592.1"/>
    <property type="molecule type" value="Genomic_DNA"/>
</dbReference>
<evidence type="ECO:0000313" key="7">
    <source>
        <dbReference type="EMBL" id="MFD1235592.1"/>
    </source>
</evidence>
<dbReference type="PANTHER" id="PTHR31123">
    <property type="entry name" value="ACCUMULATION OF DYADS PROTEIN 2-RELATED"/>
    <property type="match status" value="1"/>
</dbReference>
<comment type="similarity">
    <text evidence="2">Belongs to the acetate uptake transporter (AceTr) (TC 2.A.96) family.</text>
</comment>
<feature type="transmembrane region" description="Helical" evidence="6">
    <location>
        <begin position="83"/>
        <end position="105"/>
    </location>
</feature>
<dbReference type="RefSeq" id="WP_346093926.1">
    <property type="nucleotide sequence ID" value="NZ_BAABKS010000085.1"/>
</dbReference>
<proteinExistence type="inferred from homology"/>
<dbReference type="PANTHER" id="PTHR31123:SF1">
    <property type="entry name" value="ACCUMULATION OF DYADS PROTEIN 2-RELATED"/>
    <property type="match status" value="1"/>
</dbReference>
<comment type="subcellular location">
    <subcellularLocation>
        <location evidence="1">Membrane</location>
        <topology evidence="1">Multi-pass membrane protein</topology>
    </subcellularLocation>
</comment>
<keyword evidence="4 6" id="KW-1133">Transmembrane helix</keyword>
<reference evidence="8" key="1">
    <citation type="journal article" date="2019" name="Int. J. Syst. Evol. Microbiol.">
        <title>The Global Catalogue of Microorganisms (GCM) 10K type strain sequencing project: providing services to taxonomists for standard genome sequencing and annotation.</title>
        <authorList>
            <consortium name="The Broad Institute Genomics Platform"/>
            <consortium name="The Broad Institute Genome Sequencing Center for Infectious Disease"/>
            <person name="Wu L."/>
            <person name="Ma J."/>
        </authorList>
    </citation>
    <scope>NUCLEOTIDE SEQUENCE [LARGE SCALE GENOMIC DNA]</scope>
    <source>
        <strain evidence="8">CCUG 49018</strain>
    </source>
</reference>
<gene>
    <name evidence="7" type="ORF">ACFQ34_20070</name>
</gene>
<dbReference type="InterPro" id="IPR000791">
    <property type="entry name" value="Gpr1/Fun34/SatP-like"/>
</dbReference>
<evidence type="ECO:0000256" key="2">
    <source>
        <dbReference type="ARBA" id="ARBA00005587"/>
    </source>
</evidence>
<feature type="transmembrane region" description="Helical" evidence="6">
    <location>
        <begin position="150"/>
        <end position="170"/>
    </location>
</feature>
<keyword evidence="3 6" id="KW-0812">Transmembrane</keyword>
<feature type="transmembrane region" description="Helical" evidence="6">
    <location>
        <begin position="125"/>
        <end position="143"/>
    </location>
</feature>
<comment type="caution">
    <text evidence="7">The sequence shown here is derived from an EMBL/GenBank/DDBJ whole genome shotgun (WGS) entry which is preliminary data.</text>
</comment>
<keyword evidence="5 6" id="KW-0472">Membrane</keyword>
<evidence type="ECO:0000256" key="6">
    <source>
        <dbReference type="SAM" id="Phobius"/>
    </source>
</evidence>
<sequence length="216" mass="22007">MSLDPDAPPATAPAPAAPAPPAGNPALIALPTFLVGGISLGLWLVGFLPRDLPGGLISAVFFVNGIGVWVGALWAARLGQSSVASIFAIFGAFWMSFGVLVFGLVNGLFGVSSDATAAASQVQSIQATFLISWLVVFVTLTLATLRLPLAFTLLFVLVDAAVALVLGGVLAGSTTLLTWGGVAVFAFCLVGVYLYFDGMDGDLGGSARPLGRPIRG</sequence>
<name>A0ABW3VKN5_9PSEU</name>